<evidence type="ECO:0000313" key="5">
    <source>
        <dbReference type="EMBL" id="CDN90356.1"/>
    </source>
</evidence>
<dbReference type="InterPro" id="IPR011711">
    <property type="entry name" value="GntR_C"/>
</dbReference>
<dbReference type="Gene3D" id="1.20.120.530">
    <property type="entry name" value="GntR ligand-binding domain-like"/>
    <property type="match status" value="1"/>
</dbReference>
<keyword evidence="3" id="KW-0804">Transcription</keyword>
<dbReference type="InterPro" id="IPR008920">
    <property type="entry name" value="TF_FadR/GntR_C"/>
</dbReference>
<keyword evidence="2" id="KW-0238">DNA-binding</keyword>
<evidence type="ECO:0000256" key="1">
    <source>
        <dbReference type="ARBA" id="ARBA00023015"/>
    </source>
</evidence>
<dbReference type="Gene3D" id="1.10.10.10">
    <property type="entry name" value="Winged helix-like DNA-binding domain superfamily/Winged helix DNA-binding domain"/>
    <property type="match status" value="1"/>
</dbReference>
<keyword evidence="1" id="KW-0805">Transcription regulation</keyword>
<sequence length="234" mass="25952">MSFEMDASPLSDLAPVSRDSLQHQAKQAIVRSILNGLFMPGERVVETKVAEGLNLSRSTVRAALQTLIQEGLLEQESFRGTIVMPVTVRGAEELETIRESLEQLAVRQAIVHASDAEVAELRARYERALAAAANQDVGLAYHLDLAMHQQIVAMAHHSLLSRHFALIEHKMLLYMAHAGGPHLSAEGFRRQHEDVMEGIANRDEARALKGLDRHFVEATSFLVGMFTNKETTHD</sequence>
<dbReference type="AlphaFoldDB" id="A0A1L1PWI0"/>
<dbReference type="GO" id="GO:0003677">
    <property type="term" value="F:DNA binding"/>
    <property type="evidence" value="ECO:0007669"/>
    <property type="project" value="UniProtKB-KW"/>
</dbReference>
<dbReference type="SUPFAM" id="SSF48008">
    <property type="entry name" value="GntR ligand-binding domain-like"/>
    <property type="match status" value="1"/>
</dbReference>
<dbReference type="PANTHER" id="PTHR43537">
    <property type="entry name" value="TRANSCRIPTIONAL REGULATOR, GNTR FAMILY"/>
    <property type="match status" value="1"/>
</dbReference>
<dbReference type="EMBL" id="CCAE010000078">
    <property type="protein sequence ID" value="CDN90356.1"/>
    <property type="molecule type" value="Genomic_DNA"/>
</dbReference>
<dbReference type="SUPFAM" id="SSF46785">
    <property type="entry name" value="Winged helix' DNA-binding domain"/>
    <property type="match status" value="1"/>
</dbReference>
<dbReference type="Pfam" id="PF00392">
    <property type="entry name" value="GntR"/>
    <property type="match status" value="1"/>
</dbReference>
<dbReference type="InterPro" id="IPR036390">
    <property type="entry name" value="WH_DNA-bd_sf"/>
</dbReference>
<dbReference type="SMART" id="SM00345">
    <property type="entry name" value="HTH_GNTR"/>
    <property type="match status" value="1"/>
</dbReference>
<dbReference type="PANTHER" id="PTHR43537:SF24">
    <property type="entry name" value="GLUCONATE OPERON TRANSCRIPTIONAL REPRESSOR"/>
    <property type="match status" value="1"/>
</dbReference>
<dbReference type="GO" id="GO:0003700">
    <property type="term" value="F:DNA-binding transcription factor activity"/>
    <property type="evidence" value="ECO:0007669"/>
    <property type="project" value="InterPro"/>
</dbReference>
<reference evidence="6" key="1">
    <citation type="submission" date="2014-11" db="EMBL/GenBank/DDBJ databases">
        <title>Draft genome sequence of Hydrogenophaga intermedia S1.</title>
        <authorList>
            <person name="Gan H.M."/>
            <person name="Chew T.H."/>
            <person name="Stolz A."/>
        </authorList>
    </citation>
    <scope>NUCLEOTIDE SEQUENCE [LARGE SCALE GENOMIC DNA]</scope>
    <source>
        <strain evidence="6">S1</strain>
    </source>
</reference>
<evidence type="ECO:0000259" key="4">
    <source>
        <dbReference type="PROSITE" id="PS50949"/>
    </source>
</evidence>
<evidence type="ECO:0000313" key="6">
    <source>
        <dbReference type="Proteomes" id="UP000028878"/>
    </source>
</evidence>
<dbReference type="Proteomes" id="UP000028878">
    <property type="component" value="Unassembled WGS sequence"/>
</dbReference>
<proteinExistence type="predicted"/>
<gene>
    <name evidence="5" type="ORF">BN948_04800</name>
</gene>
<name>A0A1L1PWI0_HYDIT</name>
<dbReference type="SMART" id="SM00895">
    <property type="entry name" value="FCD"/>
    <property type="match status" value="1"/>
</dbReference>
<evidence type="ECO:0000256" key="2">
    <source>
        <dbReference type="ARBA" id="ARBA00023125"/>
    </source>
</evidence>
<dbReference type="Pfam" id="PF07729">
    <property type="entry name" value="FCD"/>
    <property type="match status" value="1"/>
</dbReference>
<accession>A0A1L1PWI0</accession>
<protein>
    <submittedName>
        <fullName evidence="5">Transcriptional regulator</fullName>
    </submittedName>
</protein>
<keyword evidence="6" id="KW-1185">Reference proteome</keyword>
<dbReference type="PROSITE" id="PS50949">
    <property type="entry name" value="HTH_GNTR"/>
    <property type="match status" value="1"/>
</dbReference>
<evidence type="ECO:0000256" key="3">
    <source>
        <dbReference type="ARBA" id="ARBA00023163"/>
    </source>
</evidence>
<dbReference type="CDD" id="cd07377">
    <property type="entry name" value="WHTH_GntR"/>
    <property type="match status" value="1"/>
</dbReference>
<dbReference type="InterPro" id="IPR000524">
    <property type="entry name" value="Tscrpt_reg_HTH_GntR"/>
</dbReference>
<dbReference type="InterPro" id="IPR036388">
    <property type="entry name" value="WH-like_DNA-bd_sf"/>
</dbReference>
<organism evidence="5 6">
    <name type="scientific">Hydrogenophaga intermedia</name>
    <dbReference type="NCBI Taxonomy" id="65786"/>
    <lineage>
        <taxon>Bacteria</taxon>
        <taxon>Pseudomonadati</taxon>
        <taxon>Pseudomonadota</taxon>
        <taxon>Betaproteobacteria</taxon>
        <taxon>Burkholderiales</taxon>
        <taxon>Comamonadaceae</taxon>
        <taxon>Hydrogenophaga</taxon>
    </lineage>
</organism>
<feature type="domain" description="HTH gntR-type" evidence="4">
    <location>
        <begin position="19"/>
        <end position="86"/>
    </location>
</feature>